<dbReference type="InterPro" id="IPR029033">
    <property type="entry name" value="His_PPase_superfam"/>
</dbReference>
<evidence type="ECO:0000256" key="4">
    <source>
        <dbReference type="SAM" id="MobiDB-lite"/>
    </source>
</evidence>
<dbReference type="SMART" id="SM00855">
    <property type="entry name" value="PGAM"/>
    <property type="match status" value="1"/>
</dbReference>
<dbReference type="Gene3D" id="3.40.50.300">
    <property type="entry name" value="P-loop containing nucleotide triphosphate hydrolases"/>
    <property type="match status" value="1"/>
</dbReference>
<evidence type="ECO:0000256" key="1">
    <source>
        <dbReference type="ARBA" id="ARBA00022741"/>
    </source>
</evidence>
<feature type="compositionally biased region" description="Basic and acidic residues" evidence="4">
    <location>
        <begin position="75"/>
        <end position="86"/>
    </location>
</feature>
<keyword evidence="2" id="KW-0067">ATP-binding</keyword>
<dbReference type="EMBL" id="CP014585">
    <property type="protein sequence ID" value="ANZ75112.1"/>
    <property type="molecule type" value="Genomic_DNA"/>
</dbReference>
<evidence type="ECO:0000256" key="2">
    <source>
        <dbReference type="ARBA" id="ARBA00022840"/>
    </source>
</evidence>
<dbReference type="GO" id="GO:0006000">
    <property type="term" value="P:fructose metabolic process"/>
    <property type="evidence" value="ECO:0007669"/>
    <property type="project" value="InterPro"/>
</dbReference>
<feature type="coiled-coil region" evidence="3">
    <location>
        <begin position="190"/>
        <end position="217"/>
    </location>
</feature>
<keyword evidence="7" id="KW-1185">Reference proteome</keyword>
<feature type="compositionally biased region" description="Polar residues" evidence="4">
    <location>
        <begin position="58"/>
        <end position="67"/>
    </location>
</feature>
<dbReference type="PANTHER" id="PTHR10606">
    <property type="entry name" value="6-PHOSPHOFRUCTO-2-KINASE/FRUCTOSE-2,6-BISPHOSPHATASE"/>
    <property type="match status" value="1"/>
</dbReference>
<dbReference type="SUPFAM" id="SSF52540">
    <property type="entry name" value="P-loop containing nucleoside triphosphate hydrolases"/>
    <property type="match status" value="1"/>
</dbReference>
<dbReference type="InterPro" id="IPR003094">
    <property type="entry name" value="6Pfruct_kin"/>
</dbReference>
<dbReference type="GO" id="GO:0003873">
    <property type="term" value="F:6-phosphofructo-2-kinase activity"/>
    <property type="evidence" value="ECO:0007669"/>
    <property type="project" value="InterPro"/>
</dbReference>
<sequence length="645" mass="74761">MDRLTGHPDLDDEYDKENMKLIIVCVGLPARGKSYITKKLTRYLSWLQYTTKIFNVGNTRRTQNGKPSSVPVDGPRPKAEASNHHDSAFFDPYNDQFCQLREKWAMDTLDELLDFLLYKNGNVGIFDATNTTKSRRRWVVEHINQRTNGDENFKVLFLESICTDKQIIEKNIRLKLSGPDYINMDQHEALRDFKDRLRNYEKVYETIDDQEEEENERYNIQYLKIINAGKKIVSYNINGYLSSHTVFYLLNFNLAERQIFLTTNGETEYNLQNRIGGDSKLSNEGWKFAKALPKFIAQKRKEFQLRQLTKHYIETQTPIEDVPLEEHTKPTKYSDLHFHVWSSALKRSTQSTTFFPSENYSLKQFRTLNDLCCGSLDGLTEQEFKSKYKEEYQNSQTDKLSFSFPGIGGESYLDVINRLRPLIVELERLPEHVLVITHRVIVRILLGYFMNLDRNLLTDLEILHGYIYCIEPKPYGLDLKIWQYDEADNEFNEVDKLEFMKRRRKSINVNTTDFRMQLNKELQQEALNNSPGVSSLSSYSSSSSLSADGSEEATLMPQLSQAESYNFEFNSLSSSVSSLKRTTSSSQHLSSNPSCLSMHSASLDEKDDKHLVDHPASTDHKLNMVLQDKILIKKLKSLLLDKVEG</sequence>
<dbReference type="OrthoDB" id="267323at2759"/>
<dbReference type="AlphaFoldDB" id="A0A1B2JAW8"/>
<feature type="domain" description="6-phosphofructo-2-kinase" evidence="5">
    <location>
        <begin position="16"/>
        <end position="254"/>
    </location>
</feature>
<dbReference type="CDD" id="cd07067">
    <property type="entry name" value="HP_PGM_like"/>
    <property type="match status" value="1"/>
</dbReference>
<dbReference type="Pfam" id="PF01591">
    <property type="entry name" value="6PF2K"/>
    <property type="match status" value="1"/>
</dbReference>
<dbReference type="InterPro" id="IPR013079">
    <property type="entry name" value="6Phosfructo_kin"/>
</dbReference>
<dbReference type="InterPro" id="IPR027417">
    <property type="entry name" value="P-loop_NTPase"/>
</dbReference>
<name>A0A1B2JAW8_PICPA</name>
<evidence type="ECO:0000313" key="7">
    <source>
        <dbReference type="Proteomes" id="UP000094565"/>
    </source>
</evidence>
<keyword evidence="1" id="KW-0547">Nucleotide-binding</keyword>
<dbReference type="GO" id="GO:0006003">
    <property type="term" value="P:fructose 2,6-bisphosphate metabolic process"/>
    <property type="evidence" value="ECO:0007669"/>
    <property type="project" value="InterPro"/>
</dbReference>
<dbReference type="GO" id="GO:0005524">
    <property type="term" value="F:ATP binding"/>
    <property type="evidence" value="ECO:0007669"/>
    <property type="project" value="UniProtKB-KW"/>
</dbReference>
<dbReference type="InterPro" id="IPR013078">
    <property type="entry name" value="His_Pase_superF_clade-1"/>
</dbReference>
<evidence type="ECO:0000259" key="5">
    <source>
        <dbReference type="Pfam" id="PF01591"/>
    </source>
</evidence>
<dbReference type="Gene3D" id="3.40.50.1240">
    <property type="entry name" value="Phosphoglycerate mutase-like"/>
    <property type="match status" value="1"/>
</dbReference>
<reference evidence="6 7" key="1">
    <citation type="submission" date="2016-02" db="EMBL/GenBank/DDBJ databases">
        <title>Comparative genomic and transcriptomic foundation for Pichia pastoris.</title>
        <authorList>
            <person name="Love K.R."/>
            <person name="Shah K.A."/>
            <person name="Whittaker C.A."/>
            <person name="Wu J."/>
            <person name="Bartlett M.C."/>
            <person name="Ma D."/>
            <person name="Leeson R.L."/>
            <person name="Priest M."/>
            <person name="Young S.K."/>
            <person name="Love J.C."/>
        </authorList>
    </citation>
    <scope>NUCLEOTIDE SEQUENCE [LARGE SCALE GENOMIC DNA]</scope>
    <source>
        <strain evidence="6 7">ATCC 28485</strain>
    </source>
</reference>
<dbReference type="Proteomes" id="UP000094565">
    <property type="component" value="Chromosome 2"/>
</dbReference>
<evidence type="ECO:0000313" key="6">
    <source>
        <dbReference type="EMBL" id="ANZ75112.1"/>
    </source>
</evidence>
<protein>
    <submittedName>
        <fullName evidence="6">BA75_02536T0</fullName>
    </submittedName>
</protein>
<proteinExistence type="predicted"/>
<dbReference type="PANTHER" id="PTHR10606:SF32">
    <property type="entry name" value="6-PHOSPHOFRUCTO-2-KINASE 1"/>
    <property type="match status" value="1"/>
</dbReference>
<gene>
    <name evidence="6" type="ORF">ATY40_BA7502536</name>
</gene>
<dbReference type="GO" id="GO:0005829">
    <property type="term" value="C:cytosol"/>
    <property type="evidence" value="ECO:0007669"/>
    <property type="project" value="TreeGrafter"/>
</dbReference>
<dbReference type="SUPFAM" id="SSF53254">
    <property type="entry name" value="Phosphoglycerate mutase-like"/>
    <property type="match status" value="1"/>
</dbReference>
<organism evidence="6 7">
    <name type="scientific">Komagataella pastoris</name>
    <name type="common">Yeast</name>
    <name type="synonym">Pichia pastoris</name>
    <dbReference type="NCBI Taxonomy" id="4922"/>
    <lineage>
        <taxon>Eukaryota</taxon>
        <taxon>Fungi</taxon>
        <taxon>Dikarya</taxon>
        <taxon>Ascomycota</taxon>
        <taxon>Saccharomycotina</taxon>
        <taxon>Pichiomycetes</taxon>
        <taxon>Pichiales</taxon>
        <taxon>Pichiaceae</taxon>
        <taxon>Komagataella</taxon>
    </lineage>
</organism>
<dbReference type="PRINTS" id="PR00991">
    <property type="entry name" value="6PFRUCTKNASE"/>
</dbReference>
<feature type="region of interest" description="Disordered" evidence="4">
    <location>
        <begin position="58"/>
        <end position="86"/>
    </location>
</feature>
<dbReference type="Pfam" id="PF00300">
    <property type="entry name" value="His_Phos_1"/>
    <property type="match status" value="1"/>
</dbReference>
<accession>A0A1B2JAW8</accession>
<evidence type="ECO:0000256" key="3">
    <source>
        <dbReference type="SAM" id="Coils"/>
    </source>
</evidence>
<keyword evidence="3" id="KW-0175">Coiled coil</keyword>
<dbReference type="FunFam" id="3.40.50.300:FF:000644">
    <property type="entry name" value="GpmB, Fructose-2,6-bisphosphatase"/>
    <property type="match status" value="1"/>
</dbReference>